<proteinExistence type="predicted"/>
<gene>
    <name evidence="1" type="ORF">S03H2_51174</name>
</gene>
<reference evidence="1" key="1">
    <citation type="journal article" date="2014" name="Front. Microbiol.">
        <title>High frequency of phylogenetically diverse reductive dehalogenase-homologous genes in deep subseafloor sedimentary metagenomes.</title>
        <authorList>
            <person name="Kawai M."/>
            <person name="Futagami T."/>
            <person name="Toyoda A."/>
            <person name="Takaki Y."/>
            <person name="Nishi S."/>
            <person name="Hori S."/>
            <person name="Arai W."/>
            <person name="Tsubouchi T."/>
            <person name="Morono Y."/>
            <person name="Uchiyama I."/>
            <person name="Ito T."/>
            <person name="Fujiyama A."/>
            <person name="Inagaki F."/>
            <person name="Takami H."/>
        </authorList>
    </citation>
    <scope>NUCLEOTIDE SEQUENCE</scope>
    <source>
        <strain evidence="1">Expedition CK06-06</strain>
    </source>
</reference>
<accession>X1IPK1</accession>
<feature type="non-terminal residue" evidence="1">
    <location>
        <position position="121"/>
    </location>
</feature>
<organism evidence="1">
    <name type="scientific">marine sediment metagenome</name>
    <dbReference type="NCBI Taxonomy" id="412755"/>
    <lineage>
        <taxon>unclassified sequences</taxon>
        <taxon>metagenomes</taxon>
        <taxon>ecological metagenomes</taxon>
    </lineage>
</organism>
<evidence type="ECO:0000313" key="1">
    <source>
        <dbReference type="EMBL" id="GAH71190.1"/>
    </source>
</evidence>
<comment type="caution">
    <text evidence="1">The sequence shown here is derived from an EMBL/GenBank/DDBJ whole genome shotgun (WGS) entry which is preliminary data.</text>
</comment>
<protein>
    <recommendedName>
        <fullName evidence="2">Transposase putative helix-turn-helix domain-containing protein</fullName>
    </recommendedName>
</protein>
<evidence type="ECO:0008006" key="2">
    <source>
        <dbReference type="Google" id="ProtNLM"/>
    </source>
</evidence>
<dbReference type="EMBL" id="BARU01032446">
    <property type="protein sequence ID" value="GAH71190.1"/>
    <property type="molecule type" value="Genomic_DNA"/>
</dbReference>
<sequence>MEKEIVKTFKVKLNISPENREKLDKTLFEYNNLLNYLSSIAWDKKITNKVKLHHLTYYPAREKFNLPAQFVCSARDVVCDRIRAIIKRKRKNKPRFKKPFLRYDVRTITFKEGYCSLSTSF</sequence>
<dbReference type="AlphaFoldDB" id="X1IPK1"/>
<name>X1IPK1_9ZZZZ</name>